<evidence type="ECO:0000256" key="4">
    <source>
        <dbReference type="ARBA" id="ARBA00023125"/>
    </source>
</evidence>
<dbReference type="NCBIfam" id="TIGR02937">
    <property type="entry name" value="sigma70-ECF"/>
    <property type="match status" value="1"/>
</dbReference>
<keyword evidence="5 6" id="KW-0804">Transcription</keyword>
<dbReference type="AlphaFoldDB" id="A0A3A1US71"/>
<proteinExistence type="inferred from homology"/>
<dbReference type="InterPro" id="IPR036388">
    <property type="entry name" value="WH-like_DNA-bd_sf"/>
</dbReference>
<evidence type="ECO:0000256" key="1">
    <source>
        <dbReference type="ARBA" id="ARBA00010641"/>
    </source>
</evidence>
<dbReference type="EMBL" id="QXQA01000017">
    <property type="protein sequence ID" value="RIX50032.1"/>
    <property type="molecule type" value="Genomic_DNA"/>
</dbReference>
<dbReference type="PROSITE" id="PS01063">
    <property type="entry name" value="SIGMA70_ECF"/>
    <property type="match status" value="1"/>
</dbReference>
<dbReference type="OrthoDB" id="9794508at2"/>
<dbReference type="InterPro" id="IPR000838">
    <property type="entry name" value="RNA_pol_sigma70_ECF_CS"/>
</dbReference>
<feature type="domain" description="RNA polymerase sigma factor 70 region 4 type 2" evidence="8">
    <location>
        <begin position="100"/>
        <end position="152"/>
    </location>
</feature>
<dbReference type="Gene3D" id="1.10.1740.10">
    <property type="match status" value="1"/>
</dbReference>
<evidence type="ECO:0000256" key="3">
    <source>
        <dbReference type="ARBA" id="ARBA00023082"/>
    </source>
</evidence>
<evidence type="ECO:0000259" key="7">
    <source>
        <dbReference type="Pfam" id="PF04542"/>
    </source>
</evidence>
<keyword evidence="10" id="KW-1185">Reference proteome</keyword>
<dbReference type="CDD" id="cd06171">
    <property type="entry name" value="Sigma70_r4"/>
    <property type="match status" value="1"/>
</dbReference>
<dbReference type="GO" id="GO:0006950">
    <property type="term" value="P:response to stress"/>
    <property type="evidence" value="ECO:0007669"/>
    <property type="project" value="UniProtKB-ARBA"/>
</dbReference>
<dbReference type="GO" id="GO:0016987">
    <property type="term" value="F:sigma factor activity"/>
    <property type="evidence" value="ECO:0007669"/>
    <property type="project" value="UniProtKB-KW"/>
</dbReference>
<organism evidence="9 10">
    <name type="scientific">Paenibacillus nanensis</name>
    <dbReference type="NCBI Taxonomy" id="393251"/>
    <lineage>
        <taxon>Bacteria</taxon>
        <taxon>Bacillati</taxon>
        <taxon>Bacillota</taxon>
        <taxon>Bacilli</taxon>
        <taxon>Bacillales</taxon>
        <taxon>Paenibacillaceae</taxon>
        <taxon>Paenibacillus</taxon>
    </lineage>
</organism>
<dbReference type="InterPro" id="IPR013325">
    <property type="entry name" value="RNA_pol_sigma_r2"/>
</dbReference>
<dbReference type="GO" id="GO:0003677">
    <property type="term" value="F:DNA binding"/>
    <property type="evidence" value="ECO:0007669"/>
    <property type="project" value="UniProtKB-KW"/>
</dbReference>
<gene>
    <name evidence="9" type="ORF">D3P08_22260</name>
</gene>
<evidence type="ECO:0000256" key="5">
    <source>
        <dbReference type="ARBA" id="ARBA00023163"/>
    </source>
</evidence>
<dbReference type="GO" id="GO:0006352">
    <property type="term" value="P:DNA-templated transcription initiation"/>
    <property type="evidence" value="ECO:0007669"/>
    <property type="project" value="InterPro"/>
</dbReference>
<evidence type="ECO:0000259" key="8">
    <source>
        <dbReference type="Pfam" id="PF08281"/>
    </source>
</evidence>
<dbReference type="SUPFAM" id="SSF88659">
    <property type="entry name" value="Sigma3 and sigma4 domains of RNA polymerase sigma factors"/>
    <property type="match status" value="1"/>
</dbReference>
<dbReference type="Gene3D" id="1.10.10.10">
    <property type="entry name" value="Winged helix-like DNA-binding domain superfamily/Winged helix DNA-binding domain"/>
    <property type="match status" value="1"/>
</dbReference>
<keyword evidence="4 6" id="KW-0238">DNA-binding</keyword>
<evidence type="ECO:0000313" key="10">
    <source>
        <dbReference type="Proteomes" id="UP000266482"/>
    </source>
</evidence>
<dbReference type="Proteomes" id="UP000266482">
    <property type="component" value="Unassembled WGS sequence"/>
</dbReference>
<dbReference type="Pfam" id="PF08281">
    <property type="entry name" value="Sigma70_r4_2"/>
    <property type="match status" value="1"/>
</dbReference>
<comment type="similarity">
    <text evidence="1 6">Belongs to the sigma-70 factor family. ECF subfamily.</text>
</comment>
<dbReference type="PANTHER" id="PTHR43133">
    <property type="entry name" value="RNA POLYMERASE ECF-TYPE SIGMA FACTO"/>
    <property type="match status" value="1"/>
</dbReference>
<feature type="domain" description="RNA polymerase sigma-70 region 2" evidence="7">
    <location>
        <begin position="4"/>
        <end position="64"/>
    </location>
</feature>
<dbReference type="InterPro" id="IPR007627">
    <property type="entry name" value="RNA_pol_sigma70_r2"/>
</dbReference>
<protein>
    <recommendedName>
        <fullName evidence="6">RNA polymerase sigma factor</fullName>
    </recommendedName>
</protein>
<dbReference type="InterPro" id="IPR039425">
    <property type="entry name" value="RNA_pol_sigma-70-like"/>
</dbReference>
<dbReference type="InterPro" id="IPR013324">
    <property type="entry name" value="RNA_pol_sigma_r3/r4-like"/>
</dbReference>
<evidence type="ECO:0000256" key="6">
    <source>
        <dbReference type="RuleBase" id="RU000716"/>
    </source>
</evidence>
<dbReference type="PANTHER" id="PTHR43133:SF46">
    <property type="entry name" value="RNA POLYMERASE SIGMA-70 FACTOR ECF SUBFAMILY"/>
    <property type="match status" value="1"/>
</dbReference>
<dbReference type="InterPro" id="IPR013249">
    <property type="entry name" value="RNA_pol_sigma70_r4_t2"/>
</dbReference>
<reference evidence="9 10" key="1">
    <citation type="submission" date="2018-09" db="EMBL/GenBank/DDBJ databases">
        <title>Paenibacillus aracenensis nov. sp. isolated from a cave in southern Spain.</title>
        <authorList>
            <person name="Jurado V."/>
            <person name="Gutierrez-Patricio S."/>
            <person name="Gonzalez-Pimentel J.L."/>
            <person name="Miller A.Z."/>
            <person name="Laiz L."/>
            <person name="Saiz-Jimenez C."/>
        </authorList>
    </citation>
    <scope>NUCLEOTIDE SEQUENCE [LARGE SCALE GENOMIC DNA]</scope>
    <source>
        <strain evidence="9 10">DSM 22867</strain>
    </source>
</reference>
<dbReference type="SUPFAM" id="SSF88946">
    <property type="entry name" value="Sigma2 domain of RNA polymerase sigma factors"/>
    <property type="match status" value="1"/>
</dbReference>
<evidence type="ECO:0000256" key="2">
    <source>
        <dbReference type="ARBA" id="ARBA00023015"/>
    </source>
</evidence>
<keyword evidence="2 6" id="KW-0805">Transcription regulation</keyword>
<name>A0A3A1US71_9BACL</name>
<comment type="caution">
    <text evidence="9">The sequence shown here is derived from an EMBL/GenBank/DDBJ whole genome shotgun (WGS) entry which is preliminary data.</text>
</comment>
<keyword evidence="3 6" id="KW-0731">Sigma factor</keyword>
<accession>A0A3A1US71</accession>
<dbReference type="Pfam" id="PF04542">
    <property type="entry name" value="Sigma70_r2"/>
    <property type="match status" value="1"/>
</dbReference>
<evidence type="ECO:0000313" key="9">
    <source>
        <dbReference type="EMBL" id="RIX50032.1"/>
    </source>
</evidence>
<sequence>MSVYGNDVWHFAYVLTRRRDAADDIAQDVFIAAFNRMYGFRGEASVKSWLLAITRNKSLNYLRSSFVRKVVPWDIFTLRGKSQEAAVSAEQAAMDKAASRNLWDQVLSLPVKHREVLILAYHYELSVEEIAEALGLSSGTVKSRLFRARQKMSELLEAREGRDIHA</sequence>
<dbReference type="InterPro" id="IPR014284">
    <property type="entry name" value="RNA_pol_sigma-70_dom"/>
</dbReference>